<evidence type="ECO:0000256" key="1">
    <source>
        <dbReference type="SAM" id="MobiDB-lite"/>
    </source>
</evidence>
<feature type="region of interest" description="Disordered" evidence="1">
    <location>
        <begin position="1"/>
        <end position="26"/>
    </location>
</feature>
<dbReference type="PATRIC" id="fig|536227.13.peg.3778"/>
<accession>C6PZQ5</accession>
<organism evidence="2 3">
    <name type="scientific">Clostridium carboxidivorans P7</name>
    <dbReference type="NCBI Taxonomy" id="536227"/>
    <lineage>
        <taxon>Bacteria</taxon>
        <taxon>Bacillati</taxon>
        <taxon>Bacillota</taxon>
        <taxon>Clostridia</taxon>
        <taxon>Eubacteriales</taxon>
        <taxon>Clostridiaceae</taxon>
        <taxon>Clostridium</taxon>
    </lineage>
</organism>
<dbReference type="KEGG" id="cck:Ccar_17980"/>
<dbReference type="EMBL" id="ACVI01000099">
    <property type="protein sequence ID" value="EET85255.1"/>
    <property type="molecule type" value="Genomic_DNA"/>
</dbReference>
<reference evidence="2 3" key="1">
    <citation type="submission" date="2009-06" db="EMBL/GenBank/DDBJ databases">
        <title>The draft genome of Clostridium carboxidivorans P7.</title>
        <authorList>
            <consortium name="US DOE Joint Genome Institute (JGI-PGF)"/>
            <person name="Lucas S."/>
            <person name="Copeland A."/>
            <person name="Lapidus A."/>
            <person name="Glavina del Rio T."/>
            <person name="Tice H."/>
            <person name="Bruce D."/>
            <person name="Goodwin L."/>
            <person name="Pitluck S."/>
            <person name="Larimer F."/>
            <person name="Land M.L."/>
            <person name="Hauser L."/>
            <person name="Hemme C.L."/>
        </authorList>
    </citation>
    <scope>NUCLEOTIDE SEQUENCE [LARGE SCALE GENOMIC DNA]</scope>
    <source>
        <strain evidence="2 3">P7</strain>
    </source>
</reference>
<dbReference type="Proteomes" id="UP000004198">
    <property type="component" value="Unassembled WGS sequence"/>
</dbReference>
<proteinExistence type="predicted"/>
<evidence type="ECO:0000313" key="3">
    <source>
        <dbReference type="Proteomes" id="UP000004198"/>
    </source>
</evidence>
<protein>
    <submittedName>
        <fullName evidence="2">Uncharacterized protein</fullName>
    </submittedName>
</protein>
<keyword evidence="3" id="KW-1185">Reference proteome</keyword>
<dbReference type="AlphaFoldDB" id="C6PZQ5"/>
<gene>
    <name evidence="2" type="ORF">CcarbDRAFT_4272</name>
</gene>
<name>C6PZQ5_9CLOT</name>
<evidence type="ECO:0000313" key="2">
    <source>
        <dbReference type="EMBL" id="EET85255.1"/>
    </source>
</evidence>
<dbReference type="RefSeq" id="WP_007063157.1">
    <property type="nucleotide sequence ID" value="NZ_ACVI01000099.1"/>
</dbReference>
<sequence length="77" mass="9019">MGLTDIRNPYENKEGEKFAETNTKDLPQTKTLKDELISLMIRRKIITNDDEINEDMLKMIEKSIETYAELNNSKKVK</sequence>
<comment type="caution">
    <text evidence="2">The sequence shown here is derived from an EMBL/GenBank/DDBJ whole genome shotgun (WGS) entry which is preliminary data.</text>
</comment>
<feature type="compositionally biased region" description="Basic and acidic residues" evidence="1">
    <location>
        <begin position="8"/>
        <end position="23"/>
    </location>
</feature>